<protein>
    <recommendedName>
        <fullName evidence="4">BPTI/Kunitz inhibitor domain-containing protein</fullName>
    </recommendedName>
</protein>
<dbReference type="InterPro" id="IPR020901">
    <property type="entry name" value="Prtase_inh_Kunz-CS"/>
</dbReference>
<dbReference type="Gene3D" id="4.10.410.10">
    <property type="entry name" value="Pancreatic trypsin inhibitor Kunitz domain"/>
    <property type="match status" value="2"/>
</dbReference>
<feature type="domain" description="BPTI/Kunitz inhibitor" evidence="4">
    <location>
        <begin position="48"/>
        <end position="98"/>
    </location>
</feature>
<dbReference type="PANTHER" id="PTHR47247">
    <property type="entry name" value="KUNITZ-TYPE PROTEASE INHIBITOR 2"/>
    <property type="match status" value="1"/>
</dbReference>
<dbReference type="PROSITE" id="PS50279">
    <property type="entry name" value="BPTI_KUNITZ_2"/>
    <property type="match status" value="2"/>
</dbReference>
<dbReference type="Ensembl" id="ENSGAGT00000030138.1">
    <property type="protein sequence ID" value="ENSGAGP00000026511.1"/>
    <property type="gene ID" value="ENSGAGG00000019325.1"/>
</dbReference>
<reference evidence="5" key="3">
    <citation type="submission" date="2025-09" db="UniProtKB">
        <authorList>
            <consortium name="Ensembl"/>
        </authorList>
    </citation>
    <scope>IDENTIFICATION</scope>
</reference>
<name>A0A452IF58_9SAUR</name>
<dbReference type="STRING" id="38772.ENSGAGP00000026511"/>
<reference evidence="5" key="2">
    <citation type="submission" date="2025-08" db="UniProtKB">
        <authorList>
            <consortium name="Ensembl"/>
        </authorList>
    </citation>
    <scope>IDENTIFICATION</scope>
</reference>
<evidence type="ECO:0000256" key="2">
    <source>
        <dbReference type="ARBA" id="ARBA00022900"/>
    </source>
</evidence>
<dbReference type="SMART" id="SM00131">
    <property type="entry name" value="KU"/>
    <property type="match status" value="2"/>
</dbReference>
<evidence type="ECO:0000313" key="5">
    <source>
        <dbReference type="Ensembl" id="ENSGAGP00000026511.1"/>
    </source>
</evidence>
<keyword evidence="6" id="KW-1185">Reference proteome</keyword>
<dbReference type="CDD" id="cd22621">
    <property type="entry name" value="Kunitz_HAI2_1-like"/>
    <property type="match status" value="1"/>
</dbReference>
<dbReference type="FunFam" id="4.10.410.10:FF:000006">
    <property type="entry name" value="Serine peptidase inhibitor, Kunitz type 1"/>
    <property type="match status" value="2"/>
</dbReference>
<dbReference type="AlphaFoldDB" id="A0A452IF58"/>
<keyword evidence="1" id="KW-0646">Protease inhibitor</keyword>
<evidence type="ECO:0000259" key="4">
    <source>
        <dbReference type="PROSITE" id="PS50279"/>
    </source>
</evidence>
<dbReference type="GO" id="GO:0004867">
    <property type="term" value="F:serine-type endopeptidase inhibitor activity"/>
    <property type="evidence" value="ECO:0007669"/>
    <property type="project" value="UniProtKB-KW"/>
</dbReference>
<dbReference type="PANTHER" id="PTHR47247:SF1">
    <property type="entry name" value="KUNITZ-TYPE PROTEASE INHIBITOR 2"/>
    <property type="match status" value="1"/>
</dbReference>
<dbReference type="Proteomes" id="UP000291020">
    <property type="component" value="Unassembled WGS sequence"/>
</dbReference>
<evidence type="ECO:0000256" key="1">
    <source>
        <dbReference type="ARBA" id="ARBA00022690"/>
    </source>
</evidence>
<evidence type="ECO:0000256" key="3">
    <source>
        <dbReference type="ARBA" id="ARBA00023157"/>
    </source>
</evidence>
<dbReference type="PRINTS" id="PR00759">
    <property type="entry name" value="BASICPTASE"/>
</dbReference>
<dbReference type="InterPro" id="IPR036880">
    <property type="entry name" value="Kunitz_BPTI_sf"/>
</dbReference>
<evidence type="ECO:0000313" key="6">
    <source>
        <dbReference type="Proteomes" id="UP000291020"/>
    </source>
</evidence>
<reference evidence="6" key="1">
    <citation type="journal article" date="2017" name="PLoS ONE">
        <title>The Agassiz's desert tortoise genome provides a resource for the conservation of a threatened species.</title>
        <authorList>
            <person name="Tollis M."/>
            <person name="DeNardo D.F."/>
            <person name="Cornelius J.A."/>
            <person name="Dolby G.A."/>
            <person name="Edwards T."/>
            <person name="Henen B.T."/>
            <person name="Karl A.E."/>
            <person name="Murphy R.W."/>
            <person name="Kusumi K."/>
        </authorList>
    </citation>
    <scope>NUCLEOTIDE SEQUENCE [LARGE SCALE GENOMIC DNA]</scope>
</reference>
<dbReference type="InterPro" id="IPR002223">
    <property type="entry name" value="Kunitz_BPTI"/>
</dbReference>
<accession>A0A452IF58</accession>
<keyword evidence="3" id="KW-1015">Disulfide bond</keyword>
<dbReference type="Pfam" id="PF00014">
    <property type="entry name" value="Kunitz_BPTI"/>
    <property type="match status" value="2"/>
</dbReference>
<dbReference type="PROSITE" id="PS00280">
    <property type="entry name" value="BPTI_KUNITZ_1"/>
    <property type="match status" value="2"/>
</dbReference>
<keyword evidence="2" id="KW-0722">Serine protease inhibitor</keyword>
<feature type="domain" description="BPTI/Kunitz inhibitor" evidence="4">
    <location>
        <begin position="125"/>
        <end position="175"/>
    </location>
</feature>
<proteinExistence type="predicted"/>
<dbReference type="CDD" id="cd22622">
    <property type="entry name" value="Kunitz_HAI2_2-like"/>
    <property type="match status" value="1"/>
</dbReference>
<organism evidence="5 6">
    <name type="scientific">Gopherus agassizii</name>
    <name type="common">Agassiz's desert tortoise</name>
    <dbReference type="NCBI Taxonomy" id="38772"/>
    <lineage>
        <taxon>Eukaryota</taxon>
        <taxon>Metazoa</taxon>
        <taxon>Chordata</taxon>
        <taxon>Craniata</taxon>
        <taxon>Vertebrata</taxon>
        <taxon>Euteleostomi</taxon>
        <taxon>Archelosauria</taxon>
        <taxon>Testudinata</taxon>
        <taxon>Testudines</taxon>
        <taxon>Cryptodira</taxon>
        <taxon>Durocryptodira</taxon>
        <taxon>Testudinoidea</taxon>
        <taxon>Testudinidae</taxon>
        <taxon>Gopherus</taxon>
    </lineage>
</organism>
<sequence>FTQSQGRGFSGNAEAGSLPAPWGGVQCKQARTSSLLGVAALLEKAERCLLPKVVGRCRASFPRWWYNATSRTCQRFTYGGCGANLNNFLVEDECRVTCAVATDGENSNEIPQASQSVVQSADEPCTAPRLTGPCRAAFPRWYYDPAAGACKQFIYGGCKGNKNNYLREELCLRQCSGATGEELLGAPREAGAAPRHEAGFRGGRLAGGALDWLARPWGLLFAWGTGLGPRLAADSGGQAGKGPSRAQPISTRFSLLQGVLRGPSQAFTPAEVSGTPALSATWSGWDPLGQQAGCGRVRLTPGLRVGTWAELCPGSSWDLPSPWGPCCSAWACAGRGWGPRTQSRSLHSEAAACSWLCLLGTRPRLRILRLTWPSSPHSGGPGRAAGHPRCCPAGLRGCLLRLAVQEEPGAVPERALEPAGRQGVSDEQHLHAVRPGGRPVGCPCSTGPRPCAQQSDWSRLCRNIPGS</sequence>
<dbReference type="SUPFAM" id="SSF57362">
    <property type="entry name" value="BPTI-like"/>
    <property type="match status" value="2"/>
</dbReference>